<dbReference type="CDD" id="cd07067">
    <property type="entry name" value="HP_PGM_like"/>
    <property type="match status" value="1"/>
</dbReference>
<protein>
    <recommendedName>
        <fullName evidence="5">Phosphoglycerate mutase</fullName>
    </recommendedName>
</protein>
<dbReference type="GO" id="GO:0016791">
    <property type="term" value="F:phosphatase activity"/>
    <property type="evidence" value="ECO:0007669"/>
    <property type="project" value="TreeGrafter"/>
</dbReference>
<accession>A0A1F6CU97</accession>
<dbReference type="STRING" id="1798480.A2851_03935"/>
<reference evidence="3 4" key="1">
    <citation type="journal article" date="2016" name="Nat. Commun.">
        <title>Thousands of microbial genomes shed light on interconnected biogeochemical processes in an aquifer system.</title>
        <authorList>
            <person name="Anantharaman K."/>
            <person name="Brown C.T."/>
            <person name="Hug L.A."/>
            <person name="Sharon I."/>
            <person name="Castelle C.J."/>
            <person name="Probst A.J."/>
            <person name="Thomas B.C."/>
            <person name="Singh A."/>
            <person name="Wilkins M.J."/>
            <person name="Karaoz U."/>
            <person name="Brodie E.L."/>
            <person name="Williams K.H."/>
            <person name="Hubbard S.S."/>
            <person name="Banfield J.F."/>
        </authorList>
    </citation>
    <scope>NUCLEOTIDE SEQUENCE [LARGE SCALE GENOMIC DNA]</scope>
</reference>
<dbReference type="SMART" id="SM00855">
    <property type="entry name" value="PGAM"/>
    <property type="match status" value="1"/>
</dbReference>
<evidence type="ECO:0000313" key="3">
    <source>
        <dbReference type="EMBL" id="OGG52723.1"/>
    </source>
</evidence>
<organism evidence="3 4">
    <name type="scientific">Candidatus Kaiserbacteria bacterium RIFCSPHIGHO2_01_FULL_53_29</name>
    <dbReference type="NCBI Taxonomy" id="1798480"/>
    <lineage>
        <taxon>Bacteria</taxon>
        <taxon>Candidatus Kaiseribacteriota</taxon>
    </lineage>
</organism>
<feature type="active site" description="Proton donor/acceptor" evidence="1">
    <location>
        <position position="81"/>
    </location>
</feature>
<dbReference type="Gene3D" id="3.40.50.1240">
    <property type="entry name" value="Phosphoglycerate mutase-like"/>
    <property type="match status" value="1"/>
</dbReference>
<dbReference type="AlphaFoldDB" id="A0A1F6CU97"/>
<dbReference type="GO" id="GO:0005737">
    <property type="term" value="C:cytoplasm"/>
    <property type="evidence" value="ECO:0007669"/>
    <property type="project" value="TreeGrafter"/>
</dbReference>
<name>A0A1F6CU97_9BACT</name>
<dbReference type="PANTHER" id="PTHR48100">
    <property type="entry name" value="BROAD-SPECIFICITY PHOSPHATASE YOR283W-RELATED"/>
    <property type="match status" value="1"/>
</dbReference>
<evidence type="ECO:0008006" key="5">
    <source>
        <dbReference type="Google" id="ProtNLM"/>
    </source>
</evidence>
<dbReference type="SUPFAM" id="SSF53254">
    <property type="entry name" value="Phosphoglycerate mutase-like"/>
    <property type="match status" value="1"/>
</dbReference>
<dbReference type="InterPro" id="IPR029033">
    <property type="entry name" value="His_PPase_superfam"/>
</dbReference>
<dbReference type="PANTHER" id="PTHR48100:SF1">
    <property type="entry name" value="HISTIDINE PHOSPHATASE FAMILY PROTEIN-RELATED"/>
    <property type="match status" value="1"/>
</dbReference>
<dbReference type="Pfam" id="PF00300">
    <property type="entry name" value="His_Phos_1"/>
    <property type="match status" value="1"/>
</dbReference>
<proteinExistence type="predicted"/>
<evidence type="ECO:0000256" key="2">
    <source>
        <dbReference type="PIRSR" id="PIRSR613078-2"/>
    </source>
</evidence>
<feature type="active site" description="Tele-phosphohistidine intermediate" evidence="1">
    <location>
        <position position="9"/>
    </location>
</feature>
<dbReference type="Proteomes" id="UP000176863">
    <property type="component" value="Unassembled WGS sequence"/>
</dbReference>
<gene>
    <name evidence="3" type="ORF">A2851_03935</name>
</gene>
<dbReference type="InterPro" id="IPR050275">
    <property type="entry name" value="PGM_Phosphatase"/>
</dbReference>
<sequence length="217" mass="24861">MKTIYFVRHGEAEVNVAQTFGAENTGLTERGRQQAHTLAERCSKLSIDCVIVSTMMRAQETASFISERTHIPLVSSELFEERKRPTSLIGKQRDDPQATRLHIQWIDSFFIENKRFEDGENFLDMKARAAKALSFLEMRSEVNILVVMHGFMLRTILARIIFGEALLPQELYMVMRAFNISNVGITVATLDPSQESERPYPKGKWRILTWNDLAHLG</sequence>
<comment type="caution">
    <text evidence="3">The sequence shown here is derived from an EMBL/GenBank/DDBJ whole genome shotgun (WGS) entry which is preliminary data.</text>
</comment>
<dbReference type="InterPro" id="IPR013078">
    <property type="entry name" value="His_Pase_superF_clade-1"/>
</dbReference>
<evidence type="ECO:0000256" key="1">
    <source>
        <dbReference type="PIRSR" id="PIRSR613078-1"/>
    </source>
</evidence>
<feature type="binding site" evidence="2">
    <location>
        <position position="57"/>
    </location>
    <ligand>
        <name>substrate</name>
    </ligand>
</feature>
<feature type="binding site" evidence="2">
    <location>
        <begin position="8"/>
        <end position="15"/>
    </location>
    <ligand>
        <name>substrate</name>
    </ligand>
</feature>
<dbReference type="EMBL" id="MFKT01000023">
    <property type="protein sequence ID" value="OGG52723.1"/>
    <property type="molecule type" value="Genomic_DNA"/>
</dbReference>
<evidence type="ECO:0000313" key="4">
    <source>
        <dbReference type="Proteomes" id="UP000176863"/>
    </source>
</evidence>